<sequence length="134" mass="14517">MGVFDTAWSLLPGALRVNLGQPRLRSGIAVTFFSIQHSLAAVLLTMGFFASVGQSIAYNGILTTAQRWFPENVGLAGGMIVAGYGCGAFILSPLQTAFINPLDYRVNSEGFFTQVDLLERVMIGNLFISSDRKH</sequence>
<evidence type="ECO:0000256" key="6">
    <source>
        <dbReference type="SAM" id="Phobius"/>
    </source>
</evidence>
<keyword evidence="2" id="KW-0813">Transport</keyword>
<keyword evidence="8" id="KW-1185">Reference proteome</keyword>
<name>A0A0C2H073_9BILA</name>
<dbReference type="AlphaFoldDB" id="A0A0C2H073"/>
<reference evidence="7 8" key="1">
    <citation type="submission" date="2013-12" db="EMBL/GenBank/DDBJ databases">
        <title>Draft genome of the parsitic nematode Ancylostoma duodenale.</title>
        <authorList>
            <person name="Mitreva M."/>
        </authorList>
    </citation>
    <scope>NUCLEOTIDE SEQUENCE [LARGE SCALE GENOMIC DNA]</scope>
    <source>
        <strain evidence="7 8">Zhejiang</strain>
    </source>
</reference>
<accession>A0A0C2H073</accession>
<evidence type="ECO:0008006" key="9">
    <source>
        <dbReference type="Google" id="ProtNLM"/>
    </source>
</evidence>
<dbReference type="Proteomes" id="UP000054047">
    <property type="component" value="Unassembled WGS sequence"/>
</dbReference>
<evidence type="ECO:0000256" key="1">
    <source>
        <dbReference type="ARBA" id="ARBA00004141"/>
    </source>
</evidence>
<keyword evidence="3 6" id="KW-0812">Transmembrane</keyword>
<dbReference type="InterPro" id="IPR036259">
    <property type="entry name" value="MFS_trans_sf"/>
</dbReference>
<feature type="transmembrane region" description="Helical" evidence="6">
    <location>
        <begin position="73"/>
        <end position="91"/>
    </location>
</feature>
<organism evidence="7 8">
    <name type="scientific">Ancylostoma duodenale</name>
    <dbReference type="NCBI Taxonomy" id="51022"/>
    <lineage>
        <taxon>Eukaryota</taxon>
        <taxon>Metazoa</taxon>
        <taxon>Ecdysozoa</taxon>
        <taxon>Nematoda</taxon>
        <taxon>Chromadorea</taxon>
        <taxon>Rhabditida</taxon>
        <taxon>Rhabditina</taxon>
        <taxon>Rhabditomorpha</taxon>
        <taxon>Strongyloidea</taxon>
        <taxon>Ancylostomatidae</taxon>
        <taxon>Ancylostomatinae</taxon>
        <taxon>Ancylostoma</taxon>
    </lineage>
</organism>
<dbReference type="OrthoDB" id="410267at2759"/>
<keyword evidence="5 6" id="KW-0472">Membrane</keyword>
<dbReference type="EMBL" id="KN727827">
    <property type="protein sequence ID" value="KIH64874.1"/>
    <property type="molecule type" value="Genomic_DNA"/>
</dbReference>
<evidence type="ECO:0000256" key="2">
    <source>
        <dbReference type="ARBA" id="ARBA00022448"/>
    </source>
</evidence>
<evidence type="ECO:0000256" key="4">
    <source>
        <dbReference type="ARBA" id="ARBA00022989"/>
    </source>
</evidence>
<dbReference type="PANTHER" id="PTHR43385:SF1">
    <property type="entry name" value="RIBOFLAVIN TRANSPORTER RIBJ"/>
    <property type="match status" value="1"/>
</dbReference>
<evidence type="ECO:0000313" key="7">
    <source>
        <dbReference type="EMBL" id="KIH64874.1"/>
    </source>
</evidence>
<gene>
    <name evidence="7" type="ORF">ANCDUO_04807</name>
</gene>
<dbReference type="PANTHER" id="PTHR43385">
    <property type="entry name" value="RIBOFLAVIN TRANSPORTER RIBJ"/>
    <property type="match status" value="1"/>
</dbReference>
<proteinExistence type="predicted"/>
<dbReference type="SUPFAM" id="SSF103473">
    <property type="entry name" value="MFS general substrate transporter"/>
    <property type="match status" value="1"/>
</dbReference>
<dbReference type="GO" id="GO:0016020">
    <property type="term" value="C:membrane"/>
    <property type="evidence" value="ECO:0007669"/>
    <property type="project" value="UniProtKB-SubCell"/>
</dbReference>
<protein>
    <recommendedName>
        <fullName evidence="9">Major facilitator superfamily (MFS) profile domain-containing protein</fullName>
    </recommendedName>
</protein>
<feature type="transmembrane region" description="Helical" evidence="6">
    <location>
        <begin position="28"/>
        <end position="52"/>
    </location>
</feature>
<evidence type="ECO:0000256" key="3">
    <source>
        <dbReference type="ARBA" id="ARBA00022692"/>
    </source>
</evidence>
<keyword evidence="4 6" id="KW-1133">Transmembrane helix</keyword>
<evidence type="ECO:0000256" key="5">
    <source>
        <dbReference type="ARBA" id="ARBA00023136"/>
    </source>
</evidence>
<dbReference type="InterPro" id="IPR052983">
    <property type="entry name" value="MFS_Riboflavin_Transporter"/>
</dbReference>
<evidence type="ECO:0000313" key="8">
    <source>
        <dbReference type="Proteomes" id="UP000054047"/>
    </source>
</evidence>
<comment type="subcellular location">
    <subcellularLocation>
        <location evidence="1">Membrane</location>
        <topology evidence="1">Multi-pass membrane protein</topology>
    </subcellularLocation>
</comment>